<dbReference type="PANTHER" id="PTHR12510:SF4">
    <property type="entry name" value="GAMMA-GLUTAMYLAMINECYCLOTRANSFERASE"/>
    <property type="match status" value="1"/>
</dbReference>
<keyword evidence="4" id="KW-1133">Transmembrane helix</keyword>
<dbReference type="SUPFAM" id="SSF110857">
    <property type="entry name" value="Gamma-glutamyl cyclotransferase-like"/>
    <property type="match status" value="1"/>
</dbReference>
<feature type="compositionally biased region" description="Low complexity" evidence="3">
    <location>
        <begin position="82"/>
        <end position="96"/>
    </location>
</feature>
<dbReference type="RefSeq" id="XP_002783546.1">
    <property type="nucleotide sequence ID" value="XM_002783500.1"/>
</dbReference>
<evidence type="ECO:0000313" key="7">
    <source>
        <dbReference type="Proteomes" id="UP000007800"/>
    </source>
</evidence>
<evidence type="ECO:0000256" key="2">
    <source>
        <dbReference type="PIRSR" id="PIRSR639126-1"/>
    </source>
</evidence>
<dbReference type="InParanoid" id="C5KJK8"/>
<dbReference type="Pfam" id="PF06094">
    <property type="entry name" value="GGACT"/>
    <property type="match status" value="1"/>
</dbReference>
<keyword evidence="4" id="KW-0472">Membrane</keyword>
<dbReference type="InterPro" id="IPR036568">
    <property type="entry name" value="GGCT-like_sf"/>
</dbReference>
<feature type="region of interest" description="Disordered" evidence="3">
    <location>
        <begin position="1"/>
        <end position="96"/>
    </location>
</feature>
<keyword evidence="4" id="KW-0812">Transmembrane</keyword>
<evidence type="ECO:0000256" key="3">
    <source>
        <dbReference type="SAM" id="MobiDB-lite"/>
    </source>
</evidence>
<dbReference type="GeneID" id="9046071"/>
<evidence type="ECO:0000313" key="6">
    <source>
        <dbReference type="EMBL" id="EER15342.1"/>
    </source>
</evidence>
<dbReference type="GO" id="GO:0005829">
    <property type="term" value="C:cytosol"/>
    <property type="evidence" value="ECO:0007669"/>
    <property type="project" value="TreeGrafter"/>
</dbReference>
<dbReference type="GO" id="GO:0061929">
    <property type="term" value="F:gamma-glutamylaminecyclotransferase activity"/>
    <property type="evidence" value="ECO:0007669"/>
    <property type="project" value="InterPro"/>
</dbReference>
<dbReference type="Proteomes" id="UP000007800">
    <property type="component" value="Unassembled WGS sequence"/>
</dbReference>
<organism evidence="7">
    <name type="scientific">Perkinsus marinus (strain ATCC 50983 / TXsc)</name>
    <dbReference type="NCBI Taxonomy" id="423536"/>
    <lineage>
        <taxon>Eukaryota</taxon>
        <taxon>Sar</taxon>
        <taxon>Alveolata</taxon>
        <taxon>Perkinsozoa</taxon>
        <taxon>Perkinsea</taxon>
        <taxon>Perkinsida</taxon>
        <taxon>Perkinsidae</taxon>
        <taxon>Perkinsus</taxon>
    </lineage>
</organism>
<feature type="domain" description="Gamma-glutamylcyclotransferase AIG2-like" evidence="5">
    <location>
        <begin position="185"/>
        <end position="284"/>
    </location>
</feature>
<feature type="transmembrane region" description="Helical" evidence="4">
    <location>
        <begin position="364"/>
        <end position="385"/>
    </location>
</feature>
<dbReference type="EMBL" id="GG673606">
    <property type="protein sequence ID" value="EER15342.1"/>
    <property type="molecule type" value="Genomic_DNA"/>
</dbReference>
<sequence length="445" mass="49817">MFHSGIPVGAPSSPLQSRHQNRSSSSSSSLAATRGRGDSSNSLSADAGGPRRAIWSLLNEGNNNSNTDNNNNNSIPPPPPSWRSQRPSSPPTVRSPSVLRVPLHAVVSAPNFADSKYSPDLRRNTSACSLFSMGSSLEGHPRSDYYSSPTLTGRNARSPWSLISPTSAAANPEGSYPYETSDQLVFVYGTLKRGLKNHKLMIPKAGSDDVAFISAARTEIPYPMIYDTNYFIPYVLEIPGGGLRVEGEIYRVSPSKMRELDILEGCPRRYERGSIMVVPDDCEELKKQMPEAYETARRKIVRLRHRMHLHRRRSLPYNVTYIFATWMNNQCGILTRRVTVSAERNYLECHFSPRITSQFSTRTATARVVSICNLFVIVIVVFGLVRNSRKSFFASAKKLVSEVEQQLLIIIIIRDFYIGWGTSLRQLGAAPNANEEKYWRFLYTV</sequence>
<accession>C5KJK8</accession>
<evidence type="ECO:0000256" key="4">
    <source>
        <dbReference type="SAM" id="Phobius"/>
    </source>
</evidence>
<evidence type="ECO:0000256" key="1">
    <source>
        <dbReference type="ARBA" id="ARBA00008861"/>
    </source>
</evidence>
<feature type="compositionally biased region" description="Low complexity" evidence="3">
    <location>
        <begin position="62"/>
        <end position="74"/>
    </location>
</feature>
<evidence type="ECO:0000259" key="5">
    <source>
        <dbReference type="Pfam" id="PF06094"/>
    </source>
</evidence>
<dbReference type="InterPro" id="IPR039126">
    <property type="entry name" value="GGACT"/>
</dbReference>
<keyword evidence="7" id="KW-1185">Reference proteome</keyword>
<gene>
    <name evidence="6" type="ORF">Pmar_PMAR001392</name>
</gene>
<feature type="active site" description="Proton acceptor" evidence="2">
    <location>
        <position position="264"/>
    </location>
</feature>
<dbReference type="OrthoDB" id="113620at2759"/>
<protein>
    <recommendedName>
        <fullName evidence="5">Gamma-glutamylcyclotransferase AIG2-like domain-containing protein</fullName>
    </recommendedName>
</protein>
<dbReference type="PANTHER" id="PTHR12510">
    <property type="entry name" value="TROPONIN C-AKIN-1 PROTEIN"/>
    <property type="match status" value="1"/>
</dbReference>
<dbReference type="InterPro" id="IPR013024">
    <property type="entry name" value="GGCT-like"/>
</dbReference>
<dbReference type="CDD" id="cd06661">
    <property type="entry name" value="GGCT_like"/>
    <property type="match status" value="1"/>
</dbReference>
<dbReference type="Gene3D" id="3.10.490.10">
    <property type="entry name" value="Gamma-glutamyl cyclotransferase-like"/>
    <property type="match status" value="1"/>
</dbReference>
<proteinExistence type="inferred from homology"/>
<comment type="similarity">
    <text evidence="1">Belongs to the gamma-glutamylcyclotransferase family.</text>
</comment>
<reference evidence="6 7" key="1">
    <citation type="submission" date="2008-07" db="EMBL/GenBank/DDBJ databases">
        <authorList>
            <person name="El-Sayed N."/>
            <person name="Caler E."/>
            <person name="Inman J."/>
            <person name="Amedeo P."/>
            <person name="Hass B."/>
            <person name="Wortman J."/>
        </authorList>
    </citation>
    <scope>NUCLEOTIDE SEQUENCE [LARGE SCALE GENOMIC DNA]</scope>
    <source>
        <strain evidence="7">ATCC 50983 / TXsc</strain>
    </source>
</reference>
<dbReference type="AlphaFoldDB" id="C5KJK8"/>
<dbReference type="InterPro" id="IPR009288">
    <property type="entry name" value="AIG2-like_dom"/>
</dbReference>
<name>C5KJK8_PERM5</name>